<comment type="caution">
    <text evidence="12">The sequence shown here is derived from an EMBL/GenBank/DDBJ whole genome shotgun (WGS) entry which is preliminary data.</text>
</comment>
<evidence type="ECO:0000259" key="11">
    <source>
        <dbReference type="PROSITE" id="PS50048"/>
    </source>
</evidence>
<gene>
    <name evidence="12" type="ORF">BDA99DRAFT_434941</name>
</gene>
<keyword evidence="10" id="KW-0472">Membrane</keyword>
<keyword evidence="5" id="KW-0238">DNA-binding</keyword>
<evidence type="ECO:0000256" key="4">
    <source>
        <dbReference type="ARBA" id="ARBA00023015"/>
    </source>
</evidence>
<reference evidence="12" key="1">
    <citation type="journal article" date="2022" name="IScience">
        <title>Evolution of zygomycete secretomes and the origins of terrestrial fungal ecologies.</title>
        <authorList>
            <person name="Chang Y."/>
            <person name="Wang Y."/>
            <person name="Mondo S."/>
            <person name="Ahrendt S."/>
            <person name="Andreopoulos W."/>
            <person name="Barry K."/>
            <person name="Beard J."/>
            <person name="Benny G.L."/>
            <person name="Blankenship S."/>
            <person name="Bonito G."/>
            <person name="Cuomo C."/>
            <person name="Desiro A."/>
            <person name="Gervers K.A."/>
            <person name="Hundley H."/>
            <person name="Kuo A."/>
            <person name="LaButti K."/>
            <person name="Lang B.F."/>
            <person name="Lipzen A."/>
            <person name="O'Donnell K."/>
            <person name="Pangilinan J."/>
            <person name="Reynolds N."/>
            <person name="Sandor L."/>
            <person name="Smith M.E."/>
            <person name="Tsang A."/>
            <person name="Grigoriev I.V."/>
            <person name="Stajich J.E."/>
            <person name="Spatafora J.W."/>
        </authorList>
    </citation>
    <scope>NUCLEOTIDE SEQUENCE</scope>
    <source>
        <strain evidence="12">RSA 2281</strain>
    </source>
</reference>
<feature type="compositionally biased region" description="Polar residues" evidence="9">
    <location>
        <begin position="1"/>
        <end position="10"/>
    </location>
</feature>
<dbReference type="PANTHER" id="PTHR31313">
    <property type="entry name" value="TY1 ENHANCER ACTIVATOR"/>
    <property type="match status" value="1"/>
</dbReference>
<comment type="subcellular location">
    <subcellularLocation>
        <location evidence="1">Nucleus</location>
    </subcellularLocation>
</comment>
<evidence type="ECO:0000256" key="2">
    <source>
        <dbReference type="ARBA" id="ARBA00022723"/>
    </source>
</evidence>
<dbReference type="PROSITE" id="PS50048">
    <property type="entry name" value="ZN2_CY6_FUNGAL_2"/>
    <property type="match status" value="1"/>
</dbReference>
<evidence type="ECO:0000256" key="10">
    <source>
        <dbReference type="SAM" id="Phobius"/>
    </source>
</evidence>
<dbReference type="SMART" id="SM00906">
    <property type="entry name" value="Fungal_trans"/>
    <property type="match status" value="1"/>
</dbReference>
<feature type="region of interest" description="Disordered" evidence="9">
    <location>
        <begin position="671"/>
        <end position="692"/>
    </location>
</feature>
<keyword evidence="8" id="KW-0175">Coiled coil</keyword>
<accession>A0AAD5K4D3</accession>
<evidence type="ECO:0000256" key="6">
    <source>
        <dbReference type="ARBA" id="ARBA00023163"/>
    </source>
</evidence>
<reference evidence="12" key="2">
    <citation type="submission" date="2023-02" db="EMBL/GenBank/DDBJ databases">
        <authorList>
            <consortium name="DOE Joint Genome Institute"/>
            <person name="Mondo S.J."/>
            <person name="Chang Y."/>
            <person name="Wang Y."/>
            <person name="Ahrendt S."/>
            <person name="Andreopoulos W."/>
            <person name="Barry K."/>
            <person name="Beard J."/>
            <person name="Benny G.L."/>
            <person name="Blankenship S."/>
            <person name="Bonito G."/>
            <person name="Cuomo C."/>
            <person name="Desiro A."/>
            <person name="Gervers K.A."/>
            <person name="Hundley H."/>
            <person name="Kuo A."/>
            <person name="LaButti K."/>
            <person name="Lang B.F."/>
            <person name="Lipzen A."/>
            <person name="O'Donnell K."/>
            <person name="Pangilinan J."/>
            <person name="Reynolds N."/>
            <person name="Sandor L."/>
            <person name="Smith M.W."/>
            <person name="Tsang A."/>
            <person name="Grigoriev I.V."/>
            <person name="Stajich J.E."/>
            <person name="Spatafora J.W."/>
        </authorList>
    </citation>
    <scope>NUCLEOTIDE SEQUENCE</scope>
    <source>
        <strain evidence="12">RSA 2281</strain>
    </source>
</reference>
<feature type="region of interest" description="Disordered" evidence="9">
    <location>
        <begin position="723"/>
        <end position="749"/>
    </location>
</feature>
<feature type="compositionally biased region" description="Low complexity" evidence="9">
    <location>
        <begin position="672"/>
        <end position="682"/>
    </location>
</feature>
<evidence type="ECO:0000256" key="3">
    <source>
        <dbReference type="ARBA" id="ARBA00022833"/>
    </source>
</evidence>
<dbReference type="GO" id="GO:0000981">
    <property type="term" value="F:DNA-binding transcription factor activity, RNA polymerase II-specific"/>
    <property type="evidence" value="ECO:0007669"/>
    <property type="project" value="InterPro"/>
</dbReference>
<dbReference type="GO" id="GO:0006351">
    <property type="term" value="P:DNA-templated transcription"/>
    <property type="evidence" value="ECO:0007669"/>
    <property type="project" value="InterPro"/>
</dbReference>
<keyword evidence="13" id="KW-1185">Reference proteome</keyword>
<dbReference type="InterPro" id="IPR001138">
    <property type="entry name" value="Zn2Cys6_DnaBD"/>
</dbReference>
<dbReference type="InterPro" id="IPR036864">
    <property type="entry name" value="Zn2-C6_fun-type_DNA-bd_sf"/>
</dbReference>
<organism evidence="12 13">
    <name type="scientific">Phascolomyces articulosus</name>
    <dbReference type="NCBI Taxonomy" id="60185"/>
    <lineage>
        <taxon>Eukaryota</taxon>
        <taxon>Fungi</taxon>
        <taxon>Fungi incertae sedis</taxon>
        <taxon>Mucoromycota</taxon>
        <taxon>Mucoromycotina</taxon>
        <taxon>Mucoromycetes</taxon>
        <taxon>Mucorales</taxon>
        <taxon>Lichtheimiaceae</taxon>
        <taxon>Phascolomyces</taxon>
    </lineage>
</organism>
<keyword evidence="10" id="KW-0812">Transmembrane</keyword>
<feature type="domain" description="Zn(2)-C6 fungal-type" evidence="11">
    <location>
        <begin position="40"/>
        <end position="71"/>
    </location>
</feature>
<dbReference type="Pfam" id="PF04082">
    <property type="entry name" value="Fungal_trans"/>
    <property type="match status" value="1"/>
</dbReference>
<keyword evidence="4" id="KW-0805">Transcription regulation</keyword>
<dbReference type="Gene3D" id="4.10.240.10">
    <property type="entry name" value="Zn(2)-C6 fungal-type DNA-binding domain"/>
    <property type="match status" value="1"/>
</dbReference>
<protein>
    <submittedName>
        <fullName evidence="12">Fungal-specific transcription factor domain-containing protein</fullName>
    </submittedName>
</protein>
<feature type="coiled-coil region" evidence="8">
    <location>
        <begin position="86"/>
        <end position="113"/>
    </location>
</feature>
<evidence type="ECO:0000313" key="12">
    <source>
        <dbReference type="EMBL" id="KAI9268930.1"/>
    </source>
</evidence>
<dbReference type="InterPro" id="IPR051615">
    <property type="entry name" value="Transcr_Regulatory_Elem"/>
</dbReference>
<keyword evidence="2" id="KW-0479">Metal-binding</keyword>
<dbReference type="EMBL" id="JAIXMP010000008">
    <property type="protein sequence ID" value="KAI9268930.1"/>
    <property type="molecule type" value="Genomic_DNA"/>
</dbReference>
<dbReference type="InterPro" id="IPR007219">
    <property type="entry name" value="XnlR_reg_dom"/>
</dbReference>
<dbReference type="Proteomes" id="UP001209540">
    <property type="component" value="Unassembled WGS sequence"/>
</dbReference>
<name>A0AAD5K4D3_9FUNG</name>
<evidence type="ECO:0000256" key="9">
    <source>
        <dbReference type="SAM" id="MobiDB-lite"/>
    </source>
</evidence>
<dbReference type="PROSITE" id="PS00463">
    <property type="entry name" value="ZN2_CY6_FUNGAL_1"/>
    <property type="match status" value="1"/>
</dbReference>
<dbReference type="SMART" id="SM00066">
    <property type="entry name" value="GAL4"/>
    <property type="match status" value="1"/>
</dbReference>
<dbReference type="GO" id="GO:0003677">
    <property type="term" value="F:DNA binding"/>
    <property type="evidence" value="ECO:0007669"/>
    <property type="project" value="UniProtKB-KW"/>
</dbReference>
<feature type="transmembrane region" description="Helical" evidence="10">
    <location>
        <begin position="598"/>
        <end position="623"/>
    </location>
</feature>
<evidence type="ECO:0000256" key="8">
    <source>
        <dbReference type="SAM" id="Coils"/>
    </source>
</evidence>
<dbReference type="GO" id="GO:0008270">
    <property type="term" value="F:zinc ion binding"/>
    <property type="evidence" value="ECO:0007669"/>
    <property type="project" value="InterPro"/>
</dbReference>
<dbReference type="PANTHER" id="PTHR31313:SF81">
    <property type="entry name" value="TY1 ENHANCER ACTIVATOR"/>
    <property type="match status" value="1"/>
</dbReference>
<keyword evidence="6" id="KW-0804">Transcription</keyword>
<keyword evidence="10" id="KW-1133">Transmembrane helix</keyword>
<dbReference type="AlphaFoldDB" id="A0AAD5K4D3"/>
<dbReference type="Pfam" id="PF00172">
    <property type="entry name" value="Zn_clus"/>
    <property type="match status" value="1"/>
</dbReference>
<evidence type="ECO:0000256" key="1">
    <source>
        <dbReference type="ARBA" id="ARBA00004123"/>
    </source>
</evidence>
<keyword evidence="7" id="KW-0539">Nucleus</keyword>
<dbReference type="CDD" id="cd00067">
    <property type="entry name" value="GAL4"/>
    <property type="match status" value="1"/>
</dbReference>
<evidence type="ECO:0000256" key="7">
    <source>
        <dbReference type="ARBA" id="ARBA00023242"/>
    </source>
</evidence>
<evidence type="ECO:0000313" key="13">
    <source>
        <dbReference type="Proteomes" id="UP001209540"/>
    </source>
</evidence>
<dbReference type="SUPFAM" id="SSF57701">
    <property type="entry name" value="Zn2/Cys6 DNA-binding domain"/>
    <property type="match status" value="1"/>
</dbReference>
<proteinExistence type="predicted"/>
<dbReference type="CDD" id="cd12148">
    <property type="entry name" value="fungal_TF_MHR"/>
    <property type="match status" value="1"/>
</dbReference>
<dbReference type="GO" id="GO:0005634">
    <property type="term" value="C:nucleus"/>
    <property type="evidence" value="ECO:0007669"/>
    <property type="project" value="UniProtKB-SubCell"/>
</dbReference>
<evidence type="ECO:0000256" key="5">
    <source>
        <dbReference type="ARBA" id="ARBA00023125"/>
    </source>
</evidence>
<feature type="region of interest" description="Disordered" evidence="9">
    <location>
        <begin position="1"/>
        <end position="38"/>
    </location>
</feature>
<sequence length="849" mass="96220">MPGQQQQQYTAPLILPATNGTENDRNTDIPRPKRSRAKRSCDLCRKRKTKCNADVVQPCNTCQTAGVQCQFLVEQKKRGPNARNYIGSLENRLKRLEGLLQKAQASNNSISNDDEDDGFLEDCIDENQPMIRPTAPQQSNEPSTSHVCTELSSVDPSLELVEYFNQLQLSDYERTRYIGGSAGYHMIDQHLFKRNWRHRIRSHPNWVIQKVNDDDTEHVIIKAEEMRHKPQFMPGTHALLRFSVLQDIPLLTSELVDCMIHAFFNHIHPHCPVVNKVSFLEQYYFQNPHAPDEYLLYAICAVSTLFLSMEDDLVTGTTVCRETVVAVRNSLREKANKILEVVYKRSQISTVQTLVLLSMFVSMAGDDDDDSVHWYAIRMAQDLGLHRSSTRWLLPENEIELRRRIWYAVYIMDKWIAAELGRPVAILDEEFDVELPSVYEITSIYHSESRQAEVRHMKPALLMDAETALDEKRPVHAAFLHMISLARTLGQVLVSLYSPKMQYAARRNIYLVDTLNMALTKWKMSIPPDLQCEDNKPDKAFPNGGMMHIFYNCVVLLLHRPFITDHDSSNINHALQALSACTAAAINIIDMVEELEKMGVICMPWCMVGYATFQAAIIFLFNARSDNEYIRRQGAKNLMRCAYAYRKDECMSKSRTAKVLCQLTRRFKHVENNNSSNSTSSTPRNDTASCTPPVGAGHHLCNLTGTAEDTIMEMFYPAETGINKTANTSSSSSSSPKQQQSATEPKATAAVNTATAPNYDNSNANGSHTLLMEQQQQQSEPQQEQDIQAAQFEQCTNSLLNHTDGLQFDIASLTSDVPMWSLPSGVTWSEWDSLLNDSQGIPQQDQNHH</sequence>
<feature type="compositionally biased region" description="Basic and acidic residues" evidence="9">
    <location>
        <begin position="22"/>
        <end position="31"/>
    </location>
</feature>
<keyword evidence="3" id="KW-0862">Zinc</keyword>